<dbReference type="Proteomes" id="UP000184436">
    <property type="component" value="Unassembled WGS sequence"/>
</dbReference>
<sequence>MYYDEFSAWDTYRVLMSLVHLIDPEKGKDMVSSLVSKYEQGGWLRIFPYWNSYTSAMVGDYVIAMIGDAIMKDIPIHHLEKAYEGVPKNAFESPASHADYAGGKGERSDFLYRVWL</sequence>
<dbReference type="STRING" id="871325.SAMN05444349_110137"/>
<evidence type="ECO:0000313" key="3">
    <source>
        <dbReference type="Proteomes" id="UP000184436"/>
    </source>
</evidence>
<proteinExistence type="predicted"/>
<keyword evidence="2" id="KW-0378">Hydrolase</keyword>
<feature type="domain" description="Glycosyl hydrolase family 92" evidence="1">
    <location>
        <begin position="2"/>
        <end position="97"/>
    </location>
</feature>
<gene>
    <name evidence="2" type="ORF">SAMN05444349_110137</name>
</gene>
<protein>
    <submittedName>
        <fullName evidence="2">Glycosyl hydrolase family 92</fullName>
    </submittedName>
</protein>
<keyword evidence="3" id="KW-1185">Reference proteome</keyword>
<name>A0A1M4YK35_9BACE</name>
<dbReference type="GO" id="GO:0000224">
    <property type="term" value="F:peptide-N4-(N-acetyl-beta-glucosaminyl)asparagine amidase activity"/>
    <property type="evidence" value="ECO:0007669"/>
    <property type="project" value="TreeGrafter"/>
</dbReference>
<dbReference type="InterPro" id="IPR012939">
    <property type="entry name" value="Glyco_hydro_92"/>
</dbReference>
<evidence type="ECO:0000313" key="2">
    <source>
        <dbReference type="EMBL" id="SHF06057.1"/>
    </source>
</evidence>
<organism evidence="2 3">
    <name type="scientific">Bacteroides faecichinchillae</name>
    <dbReference type="NCBI Taxonomy" id="871325"/>
    <lineage>
        <taxon>Bacteria</taxon>
        <taxon>Pseudomonadati</taxon>
        <taxon>Bacteroidota</taxon>
        <taxon>Bacteroidia</taxon>
        <taxon>Bacteroidales</taxon>
        <taxon>Bacteroidaceae</taxon>
        <taxon>Bacteroides</taxon>
    </lineage>
</organism>
<dbReference type="EMBL" id="FQVD01000010">
    <property type="protein sequence ID" value="SHF06057.1"/>
    <property type="molecule type" value="Genomic_DNA"/>
</dbReference>
<dbReference type="Pfam" id="PF07971">
    <property type="entry name" value="Glyco_hydro_92"/>
    <property type="match status" value="1"/>
</dbReference>
<dbReference type="Gene3D" id="1.20.1050.60">
    <property type="entry name" value="alpha-1,2-mannosidase"/>
    <property type="match status" value="1"/>
</dbReference>
<dbReference type="GO" id="GO:0005829">
    <property type="term" value="C:cytosol"/>
    <property type="evidence" value="ECO:0007669"/>
    <property type="project" value="TreeGrafter"/>
</dbReference>
<dbReference type="GO" id="GO:0006516">
    <property type="term" value="P:glycoprotein catabolic process"/>
    <property type="evidence" value="ECO:0007669"/>
    <property type="project" value="TreeGrafter"/>
</dbReference>
<dbReference type="PANTHER" id="PTHR12143">
    <property type="entry name" value="PEPTIDE N-GLYCANASE PNGASE -RELATED"/>
    <property type="match status" value="1"/>
</dbReference>
<dbReference type="AlphaFoldDB" id="A0A1M4YK35"/>
<reference evidence="2 3" key="1">
    <citation type="submission" date="2016-11" db="EMBL/GenBank/DDBJ databases">
        <authorList>
            <person name="Jaros S."/>
            <person name="Januszkiewicz K."/>
            <person name="Wedrychowicz H."/>
        </authorList>
    </citation>
    <scope>NUCLEOTIDE SEQUENCE [LARGE SCALE GENOMIC DNA]</scope>
    <source>
        <strain evidence="2 3">DSM 26883</strain>
    </source>
</reference>
<accession>A0A1M4YK35</accession>
<dbReference type="PANTHER" id="PTHR12143:SF39">
    <property type="entry name" value="SECRETED PROTEIN"/>
    <property type="match status" value="1"/>
</dbReference>
<evidence type="ECO:0000259" key="1">
    <source>
        <dbReference type="Pfam" id="PF07971"/>
    </source>
</evidence>
<dbReference type="InterPro" id="IPR050883">
    <property type="entry name" value="PNGase"/>
</dbReference>